<dbReference type="Proteomes" id="UP001168575">
    <property type="component" value="Unassembled WGS sequence"/>
</dbReference>
<keyword evidence="2" id="KW-0479">Metal-binding</keyword>
<dbReference type="SUPFAM" id="SSF102114">
    <property type="entry name" value="Radical SAM enzymes"/>
    <property type="match status" value="1"/>
</dbReference>
<dbReference type="InterPro" id="IPR034422">
    <property type="entry name" value="HydE/PylB-like"/>
</dbReference>
<dbReference type="EMBL" id="JAUMVS010000022">
    <property type="protein sequence ID" value="MDO4841503.1"/>
    <property type="molecule type" value="Genomic_DNA"/>
</dbReference>
<evidence type="ECO:0000256" key="1">
    <source>
        <dbReference type="ARBA" id="ARBA00022691"/>
    </source>
</evidence>
<organism evidence="6 7">
    <name type="scientific">Phoenicibacter congonensis</name>
    <dbReference type="NCBI Taxonomy" id="1944646"/>
    <lineage>
        <taxon>Bacteria</taxon>
        <taxon>Bacillati</taxon>
        <taxon>Actinomycetota</taxon>
        <taxon>Coriobacteriia</taxon>
        <taxon>Eggerthellales</taxon>
        <taxon>Eggerthellaceae</taxon>
        <taxon>Phoenicibacter</taxon>
    </lineage>
</organism>
<gene>
    <name evidence="6" type="ORF">Q3982_02355</name>
</gene>
<evidence type="ECO:0000256" key="4">
    <source>
        <dbReference type="ARBA" id="ARBA00023014"/>
    </source>
</evidence>
<dbReference type="SFLD" id="SFLDS00029">
    <property type="entry name" value="Radical_SAM"/>
    <property type="match status" value="1"/>
</dbReference>
<keyword evidence="4" id="KW-0411">Iron-sulfur</keyword>
<evidence type="ECO:0000256" key="3">
    <source>
        <dbReference type="ARBA" id="ARBA00023004"/>
    </source>
</evidence>
<dbReference type="PROSITE" id="PS51918">
    <property type="entry name" value="RADICAL_SAM"/>
    <property type="match status" value="1"/>
</dbReference>
<dbReference type="SMART" id="SM00729">
    <property type="entry name" value="Elp3"/>
    <property type="match status" value="1"/>
</dbReference>
<dbReference type="PANTHER" id="PTHR43726:SF1">
    <property type="entry name" value="BIOTIN SYNTHASE"/>
    <property type="match status" value="1"/>
</dbReference>
<protein>
    <recommendedName>
        <fullName evidence="5">Radical SAM core domain-containing protein</fullName>
    </recommendedName>
</protein>
<name>A0AA43RGP2_9ACTN</name>
<accession>A0AA43RGP2</accession>
<dbReference type="PANTHER" id="PTHR43726">
    <property type="entry name" value="3-METHYLORNITHINE SYNTHASE"/>
    <property type="match status" value="1"/>
</dbReference>
<dbReference type="AlphaFoldDB" id="A0AA43RGP2"/>
<dbReference type="InterPro" id="IPR058240">
    <property type="entry name" value="rSAM_sf"/>
</dbReference>
<evidence type="ECO:0000259" key="5">
    <source>
        <dbReference type="PROSITE" id="PS51918"/>
    </source>
</evidence>
<evidence type="ECO:0000313" key="7">
    <source>
        <dbReference type="Proteomes" id="UP001168575"/>
    </source>
</evidence>
<evidence type="ECO:0000256" key="2">
    <source>
        <dbReference type="ARBA" id="ARBA00022723"/>
    </source>
</evidence>
<feature type="domain" description="Radical SAM core" evidence="5">
    <location>
        <begin position="61"/>
        <end position="280"/>
    </location>
</feature>
<dbReference type="CDD" id="cd01335">
    <property type="entry name" value="Radical_SAM"/>
    <property type="match status" value="1"/>
</dbReference>
<proteinExistence type="predicted"/>
<dbReference type="InterPro" id="IPR013785">
    <property type="entry name" value="Aldolase_TIM"/>
</dbReference>
<keyword evidence="7" id="KW-1185">Reference proteome</keyword>
<dbReference type="GO" id="GO:0051536">
    <property type="term" value="F:iron-sulfur cluster binding"/>
    <property type="evidence" value="ECO:0007669"/>
    <property type="project" value="UniProtKB-KW"/>
</dbReference>
<sequence>MFIKPSDAQRARVCEIIEKGLTGAGLAEDEILELFKLDPESPLTSYLMWAGRQLQFELCNGKAEVHAQVGLNSSTCPHNCKFCSFAACNDVREKGKYEVPVEEVLEDVKIFIEDGANLILLLATGTYPKQKAAEMVQTVREIIDPDMPLLINFDDMSAEDVRLYHEAGANGAYHAVRMREGIDTKIPVERRFETIHNLVNEGMTISTCVEPVGPEHTPEELTEATLRCLSYPSVSAGIGKRITVPGTLMEPRGELNDFISAKNVAIYRLAAGKKPILNCSASTPLTAAAGANLNWAEMGSNPRDTVKKTEDGGHGSNVAYQQRILKAAGYEILDGYSKGWIL</sequence>
<keyword evidence="3" id="KW-0408">Iron</keyword>
<dbReference type="Pfam" id="PF04055">
    <property type="entry name" value="Radical_SAM"/>
    <property type="match status" value="1"/>
</dbReference>
<dbReference type="GO" id="GO:0046872">
    <property type="term" value="F:metal ion binding"/>
    <property type="evidence" value="ECO:0007669"/>
    <property type="project" value="UniProtKB-KW"/>
</dbReference>
<dbReference type="Gene3D" id="3.20.20.70">
    <property type="entry name" value="Aldolase class I"/>
    <property type="match status" value="1"/>
</dbReference>
<dbReference type="GO" id="GO:0016740">
    <property type="term" value="F:transferase activity"/>
    <property type="evidence" value="ECO:0007669"/>
    <property type="project" value="TreeGrafter"/>
</dbReference>
<keyword evidence="1" id="KW-0949">S-adenosyl-L-methionine</keyword>
<dbReference type="InterPro" id="IPR007197">
    <property type="entry name" value="rSAM"/>
</dbReference>
<evidence type="ECO:0000313" key="6">
    <source>
        <dbReference type="EMBL" id="MDO4841503.1"/>
    </source>
</evidence>
<comment type="caution">
    <text evidence="6">The sequence shown here is derived from an EMBL/GenBank/DDBJ whole genome shotgun (WGS) entry which is preliminary data.</text>
</comment>
<dbReference type="InterPro" id="IPR006638">
    <property type="entry name" value="Elp3/MiaA/NifB-like_rSAM"/>
</dbReference>
<reference evidence="6" key="1">
    <citation type="submission" date="2023-07" db="EMBL/GenBank/DDBJ databases">
        <title>Between Cages and Wild: Unraveling the Impact of Captivity on Animal Microbiomes and Antimicrobial Resistance.</title>
        <authorList>
            <person name="Schmartz G.P."/>
            <person name="Rehner J."/>
            <person name="Schuff M.J."/>
            <person name="Becker S.L."/>
            <person name="Kravczyk M."/>
            <person name="Gurevich A."/>
            <person name="Francke R."/>
            <person name="Mueller R."/>
            <person name="Keller V."/>
            <person name="Keller A."/>
        </authorList>
    </citation>
    <scope>NUCLEOTIDE SEQUENCE</scope>
    <source>
        <strain evidence="6">S12M_St_49</strain>
    </source>
</reference>